<evidence type="ECO:0000256" key="2">
    <source>
        <dbReference type="ARBA" id="ARBA00022448"/>
    </source>
</evidence>
<evidence type="ECO:0000259" key="6">
    <source>
        <dbReference type="PROSITE" id="PS50893"/>
    </source>
</evidence>
<organism evidence="7 8">
    <name type="scientific">Nocardioides cremeus</name>
    <dbReference type="NCBI Taxonomy" id="3058044"/>
    <lineage>
        <taxon>Bacteria</taxon>
        <taxon>Bacillati</taxon>
        <taxon>Actinomycetota</taxon>
        <taxon>Actinomycetes</taxon>
        <taxon>Propionibacteriales</taxon>
        <taxon>Nocardioidaceae</taxon>
        <taxon>Nocardioides</taxon>
    </lineage>
</organism>
<keyword evidence="4 7" id="KW-0067">ATP-binding</keyword>
<dbReference type="PROSITE" id="PS00211">
    <property type="entry name" value="ABC_TRANSPORTER_1"/>
    <property type="match status" value="1"/>
</dbReference>
<dbReference type="InterPro" id="IPR003593">
    <property type="entry name" value="AAA+_ATPase"/>
</dbReference>
<dbReference type="Gene3D" id="3.40.50.300">
    <property type="entry name" value="P-loop containing nucleotide triphosphate hydrolases"/>
    <property type="match status" value="1"/>
</dbReference>
<accession>A0ABT8TUA7</accession>
<dbReference type="PROSITE" id="PS50893">
    <property type="entry name" value="ABC_TRANSPORTER_2"/>
    <property type="match status" value="1"/>
</dbReference>
<gene>
    <name evidence="7" type="ORF">QWJ41_12720</name>
</gene>
<feature type="compositionally biased region" description="Basic and acidic residues" evidence="5">
    <location>
        <begin position="9"/>
        <end position="26"/>
    </location>
</feature>
<dbReference type="PANTHER" id="PTHR43776:SF7">
    <property type="entry name" value="D,D-DIPEPTIDE TRANSPORT ATP-BINDING PROTEIN DDPF-RELATED"/>
    <property type="match status" value="1"/>
</dbReference>
<keyword evidence="3" id="KW-0547">Nucleotide-binding</keyword>
<evidence type="ECO:0000313" key="8">
    <source>
        <dbReference type="Proteomes" id="UP001168363"/>
    </source>
</evidence>
<sequence>MSNINLDTDPERNPENPETRHAPELAKPDDVSHLSFAEIAAQGHGATRLDPDAPAVLSVDNLKMYFPVKSSGVVRRTIGHVQAVDGISFEVPRGGSLGLVGESGCGKSTTGRLITRLYEPTGGSMHFGEDRVDLAKVSNRAMKPLRRDVQMIFQDPYTSLNPRHTVGSIVGAPLSVHKVVPKDKIKDRVKELLEVVGLNPEHYNRYPNEFSGGQRQRIGIARALTLNPKLLVADEPVSALDVSIQAQVINLLQELQAEMGIAFLFIAHDLAIVRHFCPEVAVMYLGKIVEIADRETIYGSAHHPYTQALLSAVPDVKQAAIGGRRERIRLEGDVPSPINPPSGCRFRTRCHLAQDICAKVEPPLLQIGPRHKVACHFAGELGDAPRTPVTAGLLGVDGQGSPDPSVTPEDIPTGPGYEKRWFDVKSRQMVSA</sequence>
<dbReference type="InterPro" id="IPR050319">
    <property type="entry name" value="ABC_transp_ATP-bind"/>
</dbReference>
<comment type="caution">
    <text evidence="7">The sequence shown here is derived from an EMBL/GenBank/DDBJ whole genome shotgun (WGS) entry which is preliminary data.</text>
</comment>
<dbReference type="NCBIfam" id="TIGR01727">
    <property type="entry name" value="oligo_HPY"/>
    <property type="match status" value="1"/>
</dbReference>
<dbReference type="Proteomes" id="UP001168363">
    <property type="component" value="Unassembled WGS sequence"/>
</dbReference>
<dbReference type="PANTHER" id="PTHR43776">
    <property type="entry name" value="TRANSPORT ATP-BINDING PROTEIN"/>
    <property type="match status" value="1"/>
</dbReference>
<dbReference type="Pfam" id="PF08352">
    <property type="entry name" value="oligo_HPY"/>
    <property type="match status" value="1"/>
</dbReference>
<dbReference type="InterPro" id="IPR017871">
    <property type="entry name" value="ABC_transporter-like_CS"/>
</dbReference>
<reference evidence="7" key="1">
    <citation type="submission" date="2023-06" db="EMBL/GenBank/DDBJ databases">
        <title>Genome sequence of Nocardioides sp. SOB44.</title>
        <authorList>
            <person name="Zhang G."/>
        </authorList>
    </citation>
    <scope>NUCLEOTIDE SEQUENCE</scope>
    <source>
        <strain evidence="7">SOB44</strain>
    </source>
</reference>
<dbReference type="SMART" id="SM00382">
    <property type="entry name" value="AAA"/>
    <property type="match status" value="1"/>
</dbReference>
<evidence type="ECO:0000256" key="4">
    <source>
        <dbReference type="ARBA" id="ARBA00022840"/>
    </source>
</evidence>
<evidence type="ECO:0000256" key="1">
    <source>
        <dbReference type="ARBA" id="ARBA00005417"/>
    </source>
</evidence>
<dbReference type="Pfam" id="PF00005">
    <property type="entry name" value="ABC_tran"/>
    <property type="match status" value="1"/>
</dbReference>
<evidence type="ECO:0000256" key="3">
    <source>
        <dbReference type="ARBA" id="ARBA00022741"/>
    </source>
</evidence>
<dbReference type="SUPFAM" id="SSF52540">
    <property type="entry name" value="P-loop containing nucleoside triphosphate hydrolases"/>
    <property type="match status" value="1"/>
</dbReference>
<dbReference type="InterPro" id="IPR013563">
    <property type="entry name" value="Oligopep_ABC_C"/>
</dbReference>
<dbReference type="InterPro" id="IPR003439">
    <property type="entry name" value="ABC_transporter-like_ATP-bd"/>
</dbReference>
<dbReference type="InterPro" id="IPR027417">
    <property type="entry name" value="P-loop_NTPase"/>
</dbReference>
<keyword evidence="8" id="KW-1185">Reference proteome</keyword>
<dbReference type="EMBL" id="JAULSC010000012">
    <property type="protein sequence ID" value="MDO3396588.1"/>
    <property type="molecule type" value="Genomic_DNA"/>
</dbReference>
<feature type="region of interest" description="Disordered" evidence="5">
    <location>
        <begin position="1"/>
        <end position="26"/>
    </location>
</feature>
<comment type="similarity">
    <text evidence="1">Belongs to the ABC transporter superfamily.</text>
</comment>
<evidence type="ECO:0000313" key="7">
    <source>
        <dbReference type="EMBL" id="MDO3396588.1"/>
    </source>
</evidence>
<dbReference type="GO" id="GO:0005524">
    <property type="term" value="F:ATP binding"/>
    <property type="evidence" value="ECO:0007669"/>
    <property type="project" value="UniProtKB-KW"/>
</dbReference>
<proteinExistence type="inferred from homology"/>
<keyword evidence="2" id="KW-0813">Transport</keyword>
<feature type="region of interest" description="Disordered" evidence="5">
    <location>
        <begin position="391"/>
        <end position="419"/>
    </location>
</feature>
<feature type="domain" description="ABC transporter" evidence="6">
    <location>
        <begin position="68"/>
        <end position="310"/>
    </location>
</feature>
<protein>
    <submittedName>
        <fullName evidence="7">ATP-binding cassette domain-containing protein</fullName>
    </submittedName>
</protein>
<name>A0ABT8TUA7_9ACTN</name>
<evidence type="ECO:0000256" key="5">
    <source>
        <dbReference type="SAM" id="MobiDB-lite"/>
    </source>
</evidence>
<dbReference type="CDD" id="cd03257">
    <property type="entry name" value="ABC_NikE_OppD_transporters"/>
    <property type="match status" value="1"/>
</dbReference>